<dbReference type="OrthoDB" id="5880075at2"/>
<organism evidence="2 3">
    <name type="scientific">Vibrio tapetis subsp. tapetis</name>
    <dbReference type="NCBI Taxonomy" id="1671868"/>
    <lineage>
        <taxon>Bacteria</taxon>
        <taxon>Pseudomonadati</taxon>
        <taxon>Pseudomonadota</taxon>
        <taxon>Gammaproteobacteria</taxon>
        <taxon>Vibrionales</taxon>
        <taxon>Vibrionaceae</taxon>
        <taxon>Vibrio</taxon>
    </lineage>
</organism>
<dbReference type="RefSeq" id="WP_102524646.1">
    <property type="nucleotide sequence ID" value="NZ_LT960612.1"/>
</dbReference>
<dbReference type="AlphaFoldDB" id="A0A2N8ZKF7"/>
<evidence type="ECO:0000259" key="1">
    <source>
        <dbReference type="Pfam" id="PF12680"/>
    </source>
</evidence>
<evidence type="ECO:0000313" key="3">
    <source>
        <dbReference type="Proteomes" id="UP000235828"/>
    </source>
</evidence>
<dbReference type="EMBL" id="LT960612">
    <property type="protein sequence ID" value="SON52377.1"/>
    <property type="molecule type" value="Genomic_DNA"/>
</dbReference>
<reference evidence="2 3" key="1">
    <citation type="submission" date="2017-10" db="EMBL/GenBank/DDBJ databases">
        <authorList>
            <person name="Banno H."/>
            <person name="Chua N.-H."/>
        </authorList>
    </citation>
    <scope>NUCLEOTIDE SEQUENCE [LARGE SCALE GENOMIC DNA]</scope>
    <source>
        <strain evidence="2">Vibrio tapetis CECT4600</strain>
    </source>
</reference>
<dbReference type="InterPro" id="IPR032710">
    <property type="entry name" value="NTF2-like_dom_sf"/>
</dbReference>
<name>A0A2N8ZKF7_9VIBR</name>
<dbReference type="InterPro" id="IPR037401">
    <property type="entry name" value="SnoaL-like"/>
</dbReference>
<evidence type="ECO:0000313" key="2">
    <source>
        <dbReference type="EMBL" id="SON52377.1"/>
    </source>
</evidence>
<dbReference type="Proteomes" id="UP000235828">
    <property type="component" value="Chromosome B"/>
</dbReference>
<dbReference type="SUPFAM" id="SSF54427">
    <property type="entry name" value="NTF2-like"/>
    <property type="match status" value="1"/>
</dbReference>
<dbReference type="Gene3D" id="3.10.450.50">
    <property type="match status" value="1"/>
</dbReference>
<feature type="domain" description="SnoaL-like" evidence="1">
    <location>
        <begin position="8"/>
        <end position="96"/>
    </location>
</feature>
<sequence>MSEALREACLAFSKGEVDELLPYLSEQVEWRNVGKEVIHGIDSVRAICYQLGFEPVSLQVSSYFSGDGHMLIQGHGDAERAFNFCDVFQLENGQVTVITSYLVIQEENKT</sequence>
<keyword evidence="3" id="KW-1185">Reference proteome</keyword>
<dbReference type="Pfam" id="PF12680">
    <property type="entry name" value="SnoaL_2"/>
    <property type="match status" value="1"/>
</dbReference>
<gene>
    <name evidence="2" type="ORF">VTAP4600_B0766</name>
</gene>
<dbReference type="KEGG" id="vta:B0766"/>
<protein>
    <submittedName>
        <fullName evidence="2">Putative NTF2-like protein</fullName>
    </submittedName>
</protein>
<proteinExistence type="predicted"/>
<accession>A0A2N8ZKF7</accession>